<name>A0ABR2Z5D7_9CHLO</name>
<organism evidence="1 2">
    <name type="scientific">Coccomyxa subellipsoidea</name>
    <dbReference type="NCBI Taxonomy" id="248742"/>
    <lineage>
        <taxon>Eukaryota</taxon>
        <taxon>Viridiplantae</taxon>
        <taxon>Chlorophyta</taxon>
        <taxon>core chlorophytes</taxon>
        <taxon>Trebouxiophyceae</taxon>
        <taxon>Trebouxiophyceae incertae sedis</taxon>
        <taxon>Coccomyxaceae</taxon>
        <taxon>Coccomyxa</taxon>
    </lineage>
</organism>
<comment type="caution">
    <text evidence="1">The sequence shown here is derived from an EMBL/GenBank/DDBJ whole genome shotgun (WGS) entry which is preliminary data.</text>
</comment>
<evidence type="ECO:0000313" key="2">
    <source>
        <dbReference type="Proteomes" id="UP001491310"/>
    </source>
</evidence>
<keyword evidence="2" id="KW-1185">Reference proteome</keyword>
<accession>A0ABR2Z5D7</accession>
<evidence type="ECO:0008006" key="3">
    <source>
        <dbReference type="Google" id="ProtNLM"/>
    </source>
</evidence>
<dbReference type="Proteomes" id="UP001491310">
    <property type="component" value="Unassembled WGS sequence"/>
</dbReference>
<evidence type="ECO:0000313" key="1">
    <source>
        <dbReference type="EMBL" id="KAK9919160.1"/>
    </source>
</evidence>
<gene>
    <name evidence="1" type="ORF">WJX75_009796</name>
</gene>
<protein>
    <recommendedName>
        <fullName evidence="3">Protein kinase domain-containing protein</fullName>
    </recommendedName>
</protein>
<reference evidence="1 2" key="1">
    <citation type="journal article" date="2024" name="Nat. Commun.">
        <title>Phylogenomics reveals the evolutionary origins of lichenization in chlorophyte algae.</title>
        <authorList>
            <person name="Puginier C."/>
            <person name="Libourel C."/>
            <person name="Otte J."/>
            <person name="Skaloud P."/>
            <person name="Haon M."/>
            <person name="Grisel S."/>
            <person name="Petersen M."/>
            <person name="Berrin J.G."/>
            <person name="Delaux P.M."/>
            <person name="Dal Grande F."/>
            <person name="Keller J."/>
        </authorList>
    </citation>
    <scope>NUCLEOTIDE SEQUENCE [LARGE SCALE GENOMIC DNA]</scope>
    <source>
        <strain evidence="1 2">SAG 216-7</strain>
    </source>
</reference>
<sequence>MLRRTISLGRFPSQPRILSHNEGSRRTSNLQQQELYKATNPQDHADIKDVRDWLVQKEKDLLEKLSALQTQLTGPAEDAWDQLVDTPEQHKPLKLWRIVTTVAASRPASAKAPPLALVHEVFGEFLADADSIRPSPDTFDFVLELCAMLADFYGDEKYRQKHFNSLLGKFLGNEIYRVSLTDGVSATDGSIVDDLDNLEFACLHVEYNKDSSTGTASVPSAKIMAYHYCLLNRMAPESRLASSPCFRVVNIGSMLWICGLAFVGKVAFQPLTPIFPMLDLRPGQPAYMEQIARAFEALRHGVARLGKEYAASPLGVRPALFMLYPLTDSVRWSEVQHLVNINSLLFFARDAQTKTPKVIKYVTKYGIEVHQALSDAGLAPVLYDTVHLKGGFMQDGWTRVDMLSAEELSLVQPAVLAALDRVHALLLPNGGSVVLADCRTCNVMVKIVDGGAVDVRFIDFDWAGQAGVVQYPSFMNHQDMPWPDGVKEFEPALQIHDTRLLARHLPKVSTAAVHKLPAMQRPRHSLWRCGALRIPHAHSLLKRAAFGRGELRSS</sequence>
<proteinExistence type="predicted"/>
<dbReference type="EMBL" id="JALJOT010000001">
    <property type="protein sequence ID" value="KAK9919160.1"/>
    <property type="molecule type" value="Genomic_DNA"/>
</dbReference>